<protein>
    <recommendedName>
        <fullName evidence="4">DUF4845 domain-containing protein</fullName>
    </recommendedName>
</protein>
<proteinExistence type="predicted"/>
<evidence type="ECO:0008006" key="4">
    <source>
        <dbReference type="Google" id="ProtNLM"/>
    </source>
</evidence>
<evidence type="ECO:0000313" key="3">
    <source>
        <dbReference type="Proteomes" id="UP000268469"/>
    </source>
</evidence>
<keyword evidence="1" id="KW-1133">Transmembrane helix</keyword>
<keyword evidence="1" id="KW-0472">Membrane</keyword>
<reference evidence="2 3" key="1">
    <citation type="submission" date="2018-06" db="EMBL/GenBank/DDBJ databases">
        <title>Extensive metabolic versatility and redundancy in microbially diverse, dynamic hydrothermal sediments.</title>
        <authorList>
            <person name="Dombrowski N."/>
            <person name="Teske A."/>
            <person name="Baker B.J."/>
        </authorList>
    </citation>
    <scope>NUCLEOTIDE SEQUENCE [LARGE SCALE GENOMIC DNA]</scope>
    <source>
        <strain evidence="2">B36_G15</strain>
    </source>
</reference>
<comment type="caution">
    <text evidence="2">The sequence shown here is derived from an EMBL/GenBank/DDBJ whole genome shotgun (WGS) entry which is preliminary data.</text>
</comment>
<evidence type="ECO:0000313" key="2">
    <source>
        <dbReference type="EMBL" id="RKX70453.1"/>
    </source>
</evidence>
<gene>
    <name evidence="2" type="ORF">DRP53_05000</name>
</gene>
<sequence>MNRRGISGFTAVFLILVFVALIYVGYSIGTVWFRAQSFKEKIKETLKLNALASDSYLTSRIIELAKEAGIQLGHDDIFIDRSIPDSILAVVEYQDSSVLPVFTYRKLQHIEVIIPARAQ</sequence>
<organism evidence="2 3">
    <name type="scientific">candidate division WOR-3 bacterium</name>
    <dbReference type="NCBI Taxonomy" id="2052148"/>
    <lineage>
        <taxon>Bacteria</taxon>
        <taxon>Bacteria division WOR-3</taxon>
    </lineage>
</organism>
<accession>A0A660SIH0</accession>
<evidence type="ECO:0000256" key="1">
    <source>
        <dbReference type="SAM" id="Phobius"/>
    </source>
</evidence>
<feature type="transmembrane region" description="Helical" evidence="1">
    <location>
        <begin position="6"/>
        <end position="33"/>
    </location>
</feature>
<name>A0A660SIH0_UNCW3</name>
<dbReference type="EMBL" id="QNBE01000039">
    <property type="protein sequence ID" value="RKX70453.1"/>
    <property type="molecule type" value="Genomic_DNA"/>
</dbReference>
<dbReference type="Proteomes" id="UP000268469">
    <property type="component" value="Unassembled WGS sequence"/>
</dbReference>
<keyword evidence="1" id="KW-0812">Transmembrane</keyword>
<dbReference type="AlphaFoldDB" id="A0A660SIH0"/>